<sequence>MDQLKENFGYELLRNDVLKDILGKEHDSILYWIGKSLARKYPINTIEELILFFDHANWGTLVREKEKKNIQIFQLTGPWMNKKDSRCYQLEAGFLAQQLESWHNCITGATYTFKKDTVTITVELDVKDSLK</sequence>
<evidence type="ECO:0000313" key="1">
    <source>
        <dbReference type="EMBL" id="ARK31654.1"/>
    </source>
</evidence>
<accession>A0A1X9MG86</accession>
<reference evidence="1 2" key="1">
    <citation type="submission" date="2017-04" db="EMBL/GenBank/DDBJ databases">
        <title>Bacillus krulwichiae AM31D Genome sequencing and assembly.</title>
        <authorList>
            <person name="Krulwich T.A."/>
            <person name="Anastor L."/>
            <person name="Ehrlich R."/>
            <person name="Ehrlich G.D."/>
            <person name="Janto B."/>
        </authorList>
    </citation>
    <scope>NUCLEOTIDE SEQUENCE [LARGE SCALE GENOMIC DNA]</scope>
    <source>
        <strain evidence="1 2">AM31D</strain>
    </source>
</reference>
<dbReference type="Proteomes" id="UP000193006">
    <property type="component" value="Chromosome"/>
</dbReference>
<dbReference type="RefSeq" id="WP_066153284.1">
    <property type="nucleotide sequence ID" value="NZ_CP020814.1"/>
</dbReference>
<protein>
    <recommendedName>
        <fullName evidence="3">DUF2507 domain-containing protein</fullName>
    </recommendedName>
</protein>
<dbReference type="STRING" id="199441.BkAM31D_18395"/>
<dbReference type="EMBL" id="CP020814">
    <property type="protein sequence ID" value="ARK31654.1"/>
    <property type="molecule type" value="Genomic_DNA"/>
</dbReference>
<proteinExistence type="predicted"/>
<evidence type="ECO:0008006" key="3">
    <source>
        <dbReference type="Google" id="ProtNLM"/>
    </source>
</evidence>
<dbReference type="Gene3D" id="3.30.1380.20">
    <property type="entry name" value="Trafficking protein particle complex subunit 3"/>
    <property type="match status" value="1"/>
</dbReference>
<dbReference type="InterPro" id="IPR024096">
    <property type="entry name" value="NO_sig/Golgi_transp_ligand-bd"/>
</dbReference>
<dbReference type="SUPFAM" id="SSF111126">
    <property type="entry name" value="Ligand-binding domain in the NO signalling and Golgi transport"/>
    <property type="match status" value="1"/>
</dbReference>
<dbReference type="InterPro" id="IPR019642">
    <property type="entry name" value="DUF2507"/>
</dbReference>
<keyword evidence="2" id="KW-1185">Reference proteome</keyword>
<dbReference type="Pfam" id="PF10702">
    <property type="entry name" value="DUF2507"/>
    <property type="match status" value="1"/>
</dbReference>
<dbReference type="KEGG" id="bkw:BkAM31D_18395"/>
<organism evidence="1 2">
    <name type="scientific">Halalkalibacter krulwichiae</name>
    <dbReference type="NCBI Taxonomy" id="199441"/>
    <lineage>
        <taxon>Bacteria</taxon>
        <taxon>Bacillati</taxon>
        <taxon>Bacillota</taxon>
        <taxon>Bacilli</taxon>
        <taxon>Bacillales</taxon>
        <taxon>Bacillaceae</taxon>
        <taxon>Halalkalibacter</taxon>
    </lineage>
</organism>
<evidence type="ECO:0000313" key="2">
    <source>
        <dbReference type="Proteomes" id="UP000193006"/>
    </source>
</evidence>
<name>A0A1X9MG86_9BACI</name>
<gene>
    <name evidence="1" type="ORF">BkAM31D_18395</name>
</gene>
<dbReference type="AlphaFoldDB" id="A0A1X9MG86"/>